<dbReference type="STRING" id="8078.ENSFHEP00000010739"/>
<keyword evidence="6" id="KW-1185">Reference proteome</keyword>
<evidence type="ECO:0000256" key="2">
    <source>
        <dbReference type="ARBA" id="ARBA00023067"/>
    </source>
</evidence>
<dbReference type="Proteomes" id="UP000265000">
    <property type="component" value="Unplaced"/>
</dbReference>
<protein>
    <recommendedName>
        <fullName evidence="1">Condensin-2 complex subunit H2</fullName>
    </recommendedName>
    <alternativeName>
        <fullName evidence="3">Non-SMC condensin II complex subunit H2</fullName>
    </alternativeName>
</protein>
<feature type="domain" description="Condensin II complex subunit H2 N-terminal" evidence="4">
    <location>
        <begin position="6"/>
        <end position="40"/>
    </location>
</feature>
<keyword evidence="2" id="KW-0226">DNA condensation</keyword>
<dbReference type="AlphaFoldDB" id="A0A3Q2PD94"/>
<dbReference type="PANTHER" id="PTHR14324">
    <property type="entry name" value="CONDENSIN-2 COMPLEX SUBUNIT H2"/>
    <property type="match status" value="1"/>
</dbReference>
<dbReference type="GO" id="GO:0010032">
    <property type="term" value="P:meiotic chromosome condensation"/>
    <property type="evidence" value="ECO:0007669"/>
    <property type="project" value="TreeGrafter"/>
</dbReference>
<evidence type="ECO:0000259" key="4">
    <source>
        <dbReference type="Pfam" id="PF06278"/>
    </source>
</evidence>
<dbReference type="InterPro" id="IPR031739">
    <property type="entry name" value="Ncaph2"/>
</dbReference>
<reference evidence="5" key="1">
    <citation type="submission" date="2025-08" db="UniProtKB">
        <authorList>
            <consortium name="Ensembl"/>
        </authorList>
    </citation>
    <scope>IDENTIFICATION</scope>
</reference>
<evidence type="ECO:0000313" key="5">
    <source>
        <dbReference type="Ensembl" id="ENSFHEP00000010739.1"/>
    </source>
</evidence>
<evidence type="ECO:0000256" key="3">
    <source>
        <dbReference type="ARBA" id="ARBA00030479"/>
    </source>
</evidence>
<organism evidence="5 6">
    <name type="scientific">Fundulus heteroclitus</name>
    <name type="common">Killifish</name>
    <name type="synonym">Mummichog</name>
    <dbReference type="NCBI Taxonomy" id="8078"/>
    <lineage>
        <taxon>Eukaryota</taxon>
        <taxon>Metazoa</taxon>
        <taxon>Chordata</taxon>
        <taxon>Craniata</taxon>
        <taxon>Vertebrata</taxon>
        <taxon>Euteleostomi</taxon>
        <taxon>Actinopterygii</taxon>
        <taxon>Neopterygii</taxon>
        <taxon>Teleostei</taxon>
        <taxon>Neoteleostei</taxon>
        <taxon>Acanthomorphata</taxon>
        <taxon>Ovalentaria</taxon>
        <taxon>Atherinomorphae</taxon>
        <taxon>Cyprinodontiformes</taxon>
        <taxon>Fundulidae</taxon>
        <taxon>Fundulus</taxon>
    </lineage>
</organism>
<evidence type="ECO:0000313" key="6">
    <source>
        <dbReference type="Proteomes" id="UP000265000"/>
    </source>
</evidence>
<reference evidence="5" key="2">
    <citation type="submission" date="2025-09" db="UniProtKB">
        <authorList>
            <consortium name="Ensembl"/>
        </authorList>
    </citation>
    <scope>IDENTIFICATION</scope>
</reference>
<sequence length="71" mass="8004">MEPAESRYAHLLQPIRELTKNWEIDVASELNDYLEEVCDRSGGTEPADVSELLAHIIQLHLLDVFTPGLSN</sequence>
<dbReference type="GO" id="GO:0003682">
    <property type="term" value="F:chromatin binding"/>
    <property type="evidence" value="ECO:0007669"/>
    <property type="project" value="TreeGrafter"/>
</dbReference>
<dbReference type="GO" id="GO:0051306">
    <property type="term" value="P:mitotic sister chromatid separation"/>
    <property type="evidence" value="ECO:0007669"/>
    <property type="project" value="TreeGrafter"/>
</dbReference>
<dbReference type="Ensembl" id="ENSFHET00000017530.1">
    <property type="protein sequence ID" value="ENSFHEP00000010739.1"/>
    <property type="gene ID" value="ENSFHEG00000012086.1"/>
</dbReference>
<evidence type="ECO:0000256" key="1">
    <source>
        <dbReference type="ARBA" id="ARBA00016903"/>
    </source>
</evidence>
<name>A0A3Q2PD94_FUNHE</name>
<proteinExistence type="predicted"/>
<dbReference type="GeneTree" id="ENSGT01020000230616"/>
<accession>A0A3Q2PD94</accession>
<dbReference type="Pfam" id="PF06278">
    <property type="entry name" value="CNDH2_N"/>
    <property type="match status" value="1"/>
</dbReference>
<dbReference type="GO" id="GO:0000796">
    <property type="term" value="C:condensin complex"/>
    <property type="evidence" value="ECO:0007669"/>
    <property type="project" value="TreeGrafter"/>
</dbReference>
<dbReference type="GO" id="GO:0005634">
    <property type="term" value="C:nucleus"/>
    <property type="evidence" value="ECO:0007669"/>
    <property type="project" value="TreeGrafter"/>
</dbReference>
<dbReference type="PANTHER" id="PTHR14324:SF3">
    <property type="entry name" value="CONDENSIN-2 COMPLEX SUBUNIT H2"/>
    <property type="match status" value="1"/>
</dbReference>
<dbReference type="InterPro" id="IPR009378">
    <property type="entry name" value="H2_N"/>
</dbReference>